<organism evidence="2 3">
    <name type="scientific">Robbsia andropogonis</name>
    <dbReference type="NCBI Taxonomy" id="28092"/>
    <lineage>
        <taxon>Bacteria</taxon>
        <taxon>Pseudomonadati</taxon>
        <taxon>Pseudomonadota</taxon>
        <taxon>Betaproteobacteria</taxon>
        <taxon>Burkholderiales</taxon>
        <taxon>Burkholderiaceae</taxon>
        <taxon>Robbsia</taxon>
    </lineage>
</organism>
<evidence type="ECO:0000313" key="2">
    <source>
        <dbReference type="EMBL" id="KKB62614.1"/>
    </source>
</evidence>
<dbReference type="Proteomes" id="UP000033618">
    <property type="component" value="Unassembled WGS sequence"/>
</dbReference>
<protein>
    <recommendedName>
        <fullName evidence="4">DUF1853 domain-containing protein</fullName>
    </recommendedName>
</protein>
<evidence type="ECO:0000313" key="3">
    <source>
        <dbReference type="Proteomes" id="UP000033618"/>
    </source>
</evidence>
<feature type="region of interest" description="Disordered" evidence="1">
    <location>
        <begin position="27"/>
        <end position="54"/>
    </location>
</feature>
<dbReference type="Pfam" id="PF08907">
    <property type="entry name" value="DUF1853"/>
    <property type="match status" value="1"/>
</dbReference>
<dbReference type="InterPro" id="IPR015003">
    <property type="entry name" value="DUF1853"/>
</dbReference>
<sequence length="427" mass="47193">MDLGIFEAYEAVRRARRWAAASQAPPLSRRARQWREGPSHRSARRDAAQGALPRTTDFTEQAVRDLSWLLRSPTLLARSAFGDLLADPMSPRLFGPDPAMAMVRLLQRLEQAPAPLAATQASGRERRLGRYAERLFAAWLAEVPALKRKAIGLAVREPQPGGRTLGECDALFETPTGAFEHWELAVKFYLEIDGQHVVGAPVSGQPDLRGCDRYVGAGLADRFDWKLQRLLNHQLPLSAHPALQALAPGPWAPRMFVKGRLFYPLTRWQRVDCGADVPALATDHPRGWWATLSEWLTWSCQADCRWTSLERMDWLAPLRLDDPEVGHGTDPRVGMRAKAASGNPSADGADHGDVEASPGRIYDAIAFARMLHAHFDSGLLSASMPRQVAALTPPIPGQPAREMSRGFIVPDSWPARARVFSRLPTPG</sequence>
<keyword evidence="3" id="KW-1185">Reference proteome</keyword>
<dbReference type="PATRIC" id="fig|28092.6.peg.3767"/>
<evidence type="ECO:0000256" key="1">
    <source>
        <dbReference type="SAM" id="MobiDB-lite"/>
    </source>
</evidence>
<dbReference type="EMBL" id="LAQU01000017">
    <property type="protein sequence ID" value="KKB62614.1"/>
    <property type="molecule type" value="Genomic_DNA"/>
</dbReference>
<gene>
    <name evidence="2" type="ORF">WM40_15990</name>
</gene>
<reference evidence="2 3" key="1">
    <citation type="submission" date="2015-03" db="EMBL/GenBank/DDBJ databases">
        <title>Draft Genome Sequence of Burkholderia andropogonis type strain ICMP2807, isolated from Sorghum bicolor.</title>
        <authorList>
            <person name="Lopes-Santos L."/>
            <person name="Castro D.B."/>
            <person name="Ottoboni L.M."/>
            <person name="Park D."/>
            <person name="Weirc B.S."/>
            <person name="Destefano S.A."/>
        </authorList>
    </citation>
    <scope>NUCLEOTIDE SEQUENCE [LARGE SCALE GENOMIC DNA]</scope>
    <source>
        <strain evidence="2 3">ICMP2807</strain>
    </source>
</reference>
<feature type="region of interest" description="Disordered" evidence="1">
    <location>
        <begin position="325"/>
        <end position="354"/>
    </location>
</feature>
<comment type="caution">
    <text evidence="2">The sequence shown here is derived from an EMBL/GenBank/DDBJ whole genome shotgun (WGS) entry which is preliminary data.</text>
</comment>
<name>A0A0F5JYC5_9BURK</name>
<accession>A0A0F5JYC5</accession>
<dbReference type="AlphaFoldDB" id="A0A0F5JYC5"/>
<dbReference type="STRING" id="28092.WM40_15990"/>
<feature type="compositionally biased region" description="Basic and acidic residues" evidence="1">
    <location>
        <begin position="33"/>
        <end position="47"/>
    </location>
</feature>
<proteinExistence type="predicted"/>
<evidence type="ECO:0008006" key="4">
    <source>
        <dbReference type="Google" id="ProtNLM"/>
    </source>
</evidence>